<dbReference type="InterPro" id="IPR035914">
    <property type="entry name" value="Sperma_CUB_dom_sf"/>
</dbReference>
<reference evidence="1 2" key="1">
    <citation type="submission" date="2019-07" db="EMBL/GenBank/DDBJ databases">
        <title>Annotation for the trematode Paragonimus westermani.</title>
        <authorList>
            <person name="Choi Y.-J."/>
        </authorList>
    </citation>
    <scope>NUCLEOTIDE SEQUENCE [LARGE SCALE GENOMIC DNA]</scope>
    <source>
        <strain evidence="1">180907_Pwestermani</strain>
    </source>
</reference>
<comment type="caution">
    <text evidence="1">The sequence shown here is derived from an EMBL/GenBank/DDBJ whole genome shotgun (WGS) entry which is preliminary data.</text>
</comment>
<proteinExistence type="predicted"/>
<dbReference type="SUPFAM" id="SSF49854">
    <property type="entry name" value="Spermadhesin, CUB domain"/>
    <property type="match status" value="1"/>
</dbReference>
<name>A0A8T0DD30_9TREM</name>
<dbReference type="Proteomes" id="UP000699462">
    <property type="component" value="Unassembled WGS sequence"/>
</dbReference>
<accession>A0A8T0DD30</accession>
<gene>
    <name evidence="1" type="ORF">P879_11254</name>
</gene>
<evidence type="ECO:0000313" key="2">
    <source>
        <dbReference type="Proteomes" id="UP000699462"/>
    </source>
</evidence>
<organism evidence="1 2">
    <name type="scientific">Paragonimus westermani</name>
    <dbReference type="NCBI Taxonomy" id="34504"/>
    <lineage>
        <taxon>Eukaryota</taxon>
        <taxon>Metazoa</taxon>
        <taxon>Spiralia</taxon>
        <taxon>Lophotrochozoa</taxon>
        <taxon>Platyhelminthes</taxon>
        <taxon>Trematoda</taxon>
        <taxon>Digenea</taxon>
        <taxon>Plagiorchiida</taxon>
        <taxon>Troglotremata</taxon>
        <taxon>Troglotrematidae</taxon>
        <taxon>Paragonimus</taxon>
    </lineage>
</organism>
<evidence type="ECO:0000313" key="1">
    <source>
        <dbReference type="EMBL" id="KAF8565733.1"/>
    </source>
</evidence>
<keyword evidence="2" id="KW-1185">Reference proteome</keyword>
<dbReference type="EMBL" id="JTDF01006219">
    <property type="protein sequence ID" value="KAF8565733.1"/>
    <property type="molecule type" value="Genomic_DNA"/>
</dbReference>
<sequence>MEHDISMHMIISYEIIKPTARRCRSTLVNPHGTISPPYHVSRFPTYLDCDVTILAPSGSGIRLTTHHIQVSIFS</sequence>
<protein>
    <submittedName>
        <fullName evidence="1">Uncharacterized protein</fullName>
    </submittedName>
</protein>
<dbReference type="Gene3D" id="2.60.120.290">
    <property type="entry name" value="Spermadhesin, CUB domain"/>
    <property type="match status" value="1"/>
</dbReference>
<dbReference type="AlphaFoldDB" id="A0A8T0DD30"/>